<keyword evidence="2" id="KW-1185">Reference proteome</keyword>
<comment type="caution">
    <text evidence="1">The sequence shown here is derived from an EMBL/GenBank/DDBJ whole genome shotgun (WGS) entry which is preliminary data.</text>
</comment>
<dbReference type="RefSeq" id="WP_194265608.1">
    <property type="nucleotide sequence ID" value="NZ_JABCQF010000018.1"/>
</dbReference>
<dbReference type="EMBL" id="JABCQF010000018">
    <property type="protein sequence ID" value="MBF0883955.1"/>
    <property type="molecule type" value="Genomic_DNA"/>
</dbReference>
<dbReference type="Proteomes" id="UP000644588">
    <property type="component" value="Unassembled WGS sequence"/>
</dbReference>
<accession>A0ABR9YQ91</accession>
<organism evidence="1 2">
    <name type="scientific">Gluconobacter potus</name>
    <dbReference type="NCBI Taxonomy" id="2724927"/>
    <lineage>
        <taxon>Bacteria</taxon>
        <taxon>Pseudomonadati</taxon>
        <taxon>Pseudomonadota</taxon>
        <taxon>Alphaproteobacteria</taxon>
        <taxon>Acetobacterales</taxon>
        <taxon>Acetobacteraceae</taxon>
        <taxon>Gluconobacter</taxon>
    </lineage>
</organism>
<evidence type="ECO:0000313" key="1">
    <source>
        <dbReference type="EMBL" id="MBF0883955.1"/>
    </source>
</evidence>
<evidence type="ECO:0000313" key="2">
    <source>
        <dbReference type="Proteomes" id="UP000644588"/>
    </source>
</evidence>
<gene>
    <name evidence="1" type="ORF">HKD31_14635</name>
</gene>
<name>A0ABR9YQ91_9PROT</name>
<sequence>MRRFGGKEGPAIQFCSACLETPMTAAASDIGQGQKVEDLSQTLTSGERKCANED</sequence>
<reference evidence="2" key="1">
    <citation type="submission" date="2020-04" db="EMBL/GenBank/DDBJ databases">
        <title>Description of novel Gluconacetobacter.</title>
        <authorList>
            <person name="Sombolestani A."/>
        </authorList>
    </citation>
    <scope>NUCLEOTIDE SEQUENCE [LARGE SCALE GENOMIC DNA]</scope>
    <source>
        <strain evidence="2">R-71646</strain>
    </source>
</reference>
<protein>
    <submittedName>
        <fullName evidence="1">Uncharacterized protein</fullName>
    </submittedName>
</protein>
<reference evidence="1 2" key="2">
    <citation type="submission" date="2020-11" db="EMBL/GenBank/DDBJ databases">
        <title>Description of novel Gluconobacter species.</title>
        <authorList>
            <person name="Cleenwerck I."/>
            <person name="Cnockaert M."/>
            <person name="Borremans W."/>
            <person name="Wieme A.D."/>
            <person name="De Vuyst L."/>
            <person name="Vandamme P."/>
        </authorList>
    </citation>
    <scope>NUCLEOTIDE SEQUENCE [LARGE SCALE GENOMIC DNA]</scope>
    <source>
        <strain evidence="1 2">R-71646</strain>
    </source>
</reference>
<proteinExistence type="predicted"/>